<protein>
    <submittedName>
        <fullName evidence="1">Uncharacterized protein</fullName>
    </submittedName>
</protein>
<sequence length="70" mass="8073">MFKRLFCSHDMKSIFEYTSESIAEQLARIGGNIPKPVYMYDVKELTSKKQVVIVCCSKCGKMKTIKTKFN</sequence>
<dbReference type="Proteomes" id="UP000225215">
    <property type="component" value="Segment"/>
</dbReference>
<proteinExistence type="predicted"/>
<dbReference type="EMBL" id="KY290955">
    <property type="protein sequence ID" value="APU01649.1"/>
    <property type="molecule type" value="Genomic_DNA"/>
</dbReference>
<organism evidence="1 2">
    <name type="scientific">Aeromonas phage 65.2</name>
    <dbReference type="NCBI Taxonomy" id="1932896"/>
    <lineage>
        <taxon>Viruses</taxon>
        <taxon>Duplodnaviria</taxon>
        <taxon>Heunggongvirae</taxon>
        <taxon>Uroviricota</taxon>
        <taxon>Caudoviricetes</taxon>
        <taxon>Pantevenvirales</taxon>
        <taxon>Straboviridae</taxon>
        <taxon>Emmerichvirinae</taxon>
        <taxon>Ishigurovirus</taxon>
        <taxon>Ishigurovirus osborne</taxon>
    </lineage>
</organism>
<evidence type="ECO:0000313" key="2">
    <source>
        <dbReference type="Proteomes" id="UP000225215"/>
    </source>
</evidence>
<accession>A0A219YCD5</accession>
<evidence type="ECO:0000313" key="1">
    <source>
        <dbReference type="EMBL" id="APU01649.1"/>
    </source>
</evidence>
<reference evidence="1 2" key="1">
    <citation type="journal article" date="2017" name="Sci. Rep.">
        <title>Characterization and diversity of phages infecting Aeromonas salmonicida subsp. salmonicida.</title>
        <authorList>
            <person name="Vincent A.T."/>
            <person name="Paquet V.E."/>
            <person name="Bernatchez A."/>
            <person name="Tremblay D.M."/>
            <person name="Moineau S."/>
            <person name="Charette S.J."/>
        </authorList>
    </citation>
    <scope>NUCLEOTIDE SEQUENCE [LARGE SCALE GENOMIC DNA]</scope>
</reference>
<name>A0A219YCD5_9CAUD</name>